<protein>
    <submittedName>
        <fullName evidence="2">Uncharacterized protein</fullName>
    </submittedName>
</protein>
<evidence type="ECO:0000256" key="1">
    <source>
        <dbReference type="SAM" id="MobiDB-lite"/>
    </source>
</evidence>
<evidence type="ECO:0000313" key="2">
    <source>
        <dbReference type="EMBL" id="KAL3664912.1"/>
    </source>
</evidence>
<evidence type="ECO:0000313" key="3">
    <source>
        <dbReference type="Proteomes" id="UP001632037"/>
    </source>
</evidence>
<comment type="caution">
    <text evidence="2">The sequence shown here is derived from an EMBL/GenBank/DDBJ whole genome shotgun (WGS) entry which is preliminary data.</text>
</comment>
<sequence>MILETLRRWTSCSRELKKAKQFSYEHFDSSSMGRRRWELRSHQERYREAVRETHLIANEMADIEDETKVSEMLMFVLNQWINIRQKKRASTPTVVNAAASSTVVTVSREEDDMIKQEFGISSSDEKDMISAAESEEEGEHRDDSGSDSNSGAKPVKIRLNPKARKVGRPRKLNKKTVAGEKADRKWFEAAEAGRKKAGEVTLKSLMDALDHEQPSLVETQRRLSGVVVKYSEAEKKKPKFKRIKNPVLILDPFYILPQKRLDACIAEDLRAARHGYAQVVDRRRYSVADS</sequence>
<gene>
    <name evidence="2" type="ORF">V7S43_010089</name>
</gene>
<dbReference type="AlphaFoldDB" id="A0ABD3FG99"/>
<name>A0ABD3FG99_9STRA</name>
<dbReference type="Proteomes" id="UP001632037">
    <property type="component" value="Unassembled WGS sequence"/>
</dbReference>
<reference evidence="2 3" key="1">
    <citation type="submission" date="2024-09" db="EMBL/GenBank/DDBJ databases">
        <title>Genome sequencing and assembly of Phytophthora oleae, isolate VK10A, causative agent of rot of olive drupes.</title>
        <authorList>
            <person name="Conti Taguali S."/>
            <person name="Riolo M."/>
            <person name="La Spada F."/>
            <person name="Cacciola S.O."/>
            <person name="Dionisio G."/>
        </authorList>
    </citation>
    <scope>NUCLEOTIDE SEQUENCE [LARGE SCALE GENOMIC DNA]</scope>
    <source>
        <strain evidence="2 3">VK10A</strain>
    </source>
</reference>
<feature type="region of interest" description="Disordered" evidence="1">
    <location>
        <begin position="114"/>
        <end position="178"/>
    </location>
</feature>
<accession>A0ABD3FG99</accession>
<dbReference type="EMBL" id="JBIMZQ010000022">
    <property type="protein sequence ID" value="KAL3664912.1"/>
    <property type="molecule type" value="Genomic_DNA"/>
</dbReference>
<organism evidence="2 3">
    <name type="scientific">Phytophthora oleae</name>
    <dbReference type="NCBI Taxonomy" id="2107226"/>
    <lineage>
        <taxon>Eukaryota</taxon>
        <taxon>Sar</taxon>
        <taxon>Stramenopiles</taxon>
        <taxon>Oomycota</taxon>
        <taxon>Peronosporomycetes</taxon>
        <taxon>Peronosporales</taxon>
        <taxon>Peronosporaceae</taxon>
        <taxon>Phytophthora</taxon>
    </lineage>
</organism>
<proteinExistence type="predicted"/>
<keyword evidence="3" id="KW-1185">Reference proteome</keyword>
<feature type="compositionally biased region" description="Basic residues" evidence="1">
    <location>
        <begin position="155"/>
        <end position="174"/>
    </location>
</feature>